<dbReference type="SUPFAM" id="SSF53474">
    <property type="entry name" value="alpha/beta-Hydrolases"/>
    <property type="match status" value="1"/>
</dbReference>
<protein>
    <submittedName>
        <fullName evidence="3">Alpha/beta hydrolase</fullName>
    </submittedName>
</protein>
<dbReference type="GO" id="GO:0016787">
    <property type="term" value="F:hydrolase activity"/>
    <property type="evidence" value="ECO:0007669"/>
    <property type="project" value="UniProtKB-KW"/>
</dbReference>
<feature type="chain" id="PRO_5046288887" evidence="1">
    <location>
        <begin position="24"/>
        <end position="255"/>
    </location>
</feature>
<feature type="domain" description="AB hydrolase-1" evidence="2">
    <location>
        <begin position="33"/>
        <end position="244"/>
    </location>
</feature>
<gene>
    <name evidence="3" type="ORF">MW290_08355</name>
</gene>
<dbReference type="RefSeq" id="WP_250194215.1">
    <property type="nucleotide sequence ID" value="NZ_CP097635.1"/>
</dbReference>
<dbReference type="Pfam" id="PF12697">
    <property type="entry name" value="Abhydrolase_6"/>
    <property type="match status" value="1"/>
</dbReference>
<sequence>MLRLFRGWLFGALALTLAAPSHAAPPPAEPASIVLVHGAFADGSSWSRVIPLLQQRGYRVTAVQLPLTSLADDVAATRRVLDRQPGPVVLVGHSWGGVVVSEAGNAPQVKAVVYLSALVPDSGESAQALLQRLDAPMQGLAPDAAGLIWLDDARAFREVMAGDLPPATAAALAAVQKPLAARAFTEAVSHAAWHDKPSWYLVTSRDHALPPRTQRLIAQQVRAHTQELASSHLSMASHPEVVARLIERAARQAGR</sequence>
<dbReference type="InterPro" id="IPR029058">
    <property type="entry name" value="AB_hydrolase_fold"/>
</dbReference>
<keyword evidence="4" id="KW-1185">Reference proteome</keyword>
<dbReference type="PANTHER" id="PTHR37017:SF11">
    <property type="entry name" value="ESTERASE_LIPASE_THIOESTERASE DOMAIN-CONTAINING PROTEIN"/>
    <property type="match status" value="1"/>
</dbReference>
<accession>A0ABY4S0E4</accession>
<evidence type="ECO:0000256" key="1">
    <source>
        <dbReference type="SAM" id="SignalP"/>
    </source>
</evidence>
<evidence type="ECO:0000313" key="3">
    <source>
        <dbReference type="EMBL" id="URI05950.1"/>
    </source>
</evidence>
<name>A0ABY4S0E4_AQUTE</name>
<feature type="signal peptide" evidence="1">
    <location>
        <begin position="1"/>
        <end position="23"/>
    </location>
</feature>
<organism evidence="3 4">
    <name type="scientific">Aquincola tertiaricarbonis</name>
    <dbReference type="NCBI Taxonomy" id="391953"/>
    <lineage>
        <taxon>Bacteria</taxon>
        <taxon>Pseudomonadati</taxon>
        <taxon>Pseudomonadota</taxon>
        <taxon>Betaproteobacteria</taxon>
        <taxon>Burkholderiales</taxon>
        <taxon>Sphaerotilaceae</taxon>
        <taxon>Aquincola</taxon>
    </lineage>
</organism>
<reference evidence="3" key="1">
    <citation type="submission" date="2022-05" db="EMBL/GenBank/DDBJ databases">
        <title>An RpoN-dependent PEP-CTERM gene is involved in floc formation of an Aquincola tertiaricarbonis strain.</title>
        <authorList>
            <person name="Qiu D."/>
            <person name="Xia M."/>
        </authorList>
    </citation>
    <scope>NUCLEOTIDE SEQUENCE</scope>
    <source>
        <strain evidence="3">RN12</strain>
    </source>
</reference>
<keyword evidence="3" id="KW-0378">Hydrolase</keyword>
<evidence type="ECO:0000259" key="2">
    <source>
        <dbReference type="Pfam" id="PF12697"/>
    </source>
</evidence>
<dbReference type="InterPro" id="IPR000073">
    <property type="entry name" value="AB_hydrolase_1"/>
</dbReference>
<dbReference type="PANTHER" id="PTHR37017">
    <property type="entry name" value="AB HYDROLASE-1 DOMAIN-CONTAINING PROTEIN-RELATED"/>
    <property type="match status" value="1"/>
</dbReference>
<dbReference type="Proteomes" id="UP001056201">
    <property type="component" value="Chromosome 1"/>
</dbReference>
<keyword evidence="1" id="KW-0732">Signal</keyword>
<proteinExistence type="predicted"/>
<dbReference type="InterPro" id="IPR052897">
    <property type="entry name" value="Sec-Metab_Biosynth_Hydrolase"/>
</dbReference>
<evidence type="ECO:0000313" key="4">
    <source>
        <dbReference type="Proteomes" id="UP001056201"/>
    </source>
</evidence>
<dbReference type="EMBL" id="CP097635">
    <property type="protein sequence ID" value="URI05950.1"/>
    <property type="molecule type" value="Genomic_DNA"/>
</dbReference>
<dbReference type="Gene3D" id="3.40.50.1820">
    <property type="entry name" value="alpha/beta hydrolase"/>
    <property type="match status" value="1"/>
</dbReference>